<dbReference type="GO" id="GO:0005694">
    <property type="term" value="C:chromosome"/>
    <property type="evidence" value="ECO:0007669"/>
    <property type="project" value="UniProtKB-SubCell"/>
</dbReference>
<feature type="domain" description="AWS" evidence="11">
    <location>
        <begin position="395"/>
        <end position="442"/>
    </location>
</feature>
<dbReference type="Pfam" id="PF00856">
    <property type="entry name" value="SET"/>
    <property type="match status" value="1"/>
</dbReference>
<evidence type="ECO:0000256" key="6">
    <source>
        <dbReference type="ARBA" id="ARBA00022691"/>
    </source>
</evidence>
<gene>
    <name evidence="12" type="ORF">DSL72_000362</name>
</gene>
<dbReference type="PROSITE" id="PS50868">
    <property type="entry name" value="POST_SET"/>
    <property type="match status" value="1"/>
</dbReference>
<evidence type="ECO:0000256" key="2">
    <source>
        <dbReference type="ARBA" id="ARBA00004286"/>
    </source>
</evidence>
<feature type="compositionally biased region" description="Polar residues" evidence="8">
    <location>
        <begin position="19"/>
        <end position="39"/>
    </location>
</feature>
<keyword evidence="3" id="KW-0158">Chromosome</keyword>
<dbReference type="AlphaFoldDB" id="A0A8A3P447"/>
<dbReference type="InterPro" id="IPR050777">
    <property type="entry name" value="SET2_Histone-Lys_MeTrsfase"/>
</dbReference>
<evidence type="ECO:0000256" key="5">
    <source>
        <dbReference type="ARBA" id="ARBA00022679"/>
    </source>
</evidence>
<feature type="compositionally biased region" description="Basic and acidic residues" evidence="8">
    <location>
        <begin position="173"/>
        <end position="188"/>
    </location>
</feature>
<keyword evidence="7" id="KW-0539">Nucleus</keyword>
<feature type="region of interest" description="Disordered" evidence="8">
    <location>
        <begin position="132"/>
        <end position="201"/>
    </location>
</feature>
<keyword evidence="13" id="KW-1185">Reference proteome</keyword>
<dbReference type="InterPro" id="IPR001214">
    <property type="entry name" value="SET_dom"/>
</dbReference>
<dbReference type="Proteomes" id="UP000672032">
    <property type="component" value="Chromosome 2"/>
</dbReference>
<feature type="compositionally biased region" description="Polar residues" evidence="8">
    <location>
        <begin position="49"/>
        <end position="63"/>
    </location>
</feature>
<evidence type="ECO:0000259" key="10">
    <source>
        <dbReference type="PROSITE" id="PS50868"/>
    </source>
</evidence>
<comment type="subcellular location">
    <subcellularLocation>
        <location evidence="2">Chromosome</location>
    </subcellularLocation>
    <subcellularLocation>
        <location evidence="1">Nucleus</location>
    </subcellularLocation>
</comment>
<organism evidence="12 13">
    <name type="scientific">Monilinia vaccinii-corymbosi</name>
    <dbReference type="NCBI Taxonomy" id="61207"/>
    <lineage>
        <taxon>Eukaryota</taxon>
        <taxon>Fungi</taxon>
        <taxon>Dikarya</taxon>
        <taxon>Ascomycota</taxon>
        <taxon>Pezizomycotina</taxon>
        <taxon>Leotiomycetes</taxon>
        <taxon>Helotiales</taxon>
        <taxon>Sclerotiniaceae</taxon>
        <taxon>Monilinia</taxon>
    </lineage>
</organism>
<sequence length="774" mass="85354">MFNRFTFSSPHSRMGSPSRAPSSESIHTATTVDDASNLHSSSSSPPTSIGDNVSVTSATAKPDTTTEEASIASEQTDRRSQRVRAKVGTYNVKVLSGTAVHAPKKFLKNKGISGNEARRQTVSGGELVAALGSTNSSTDSARKSSQKLVSEGNDALDLSWPVKKSAKSNIKIEPFKSPKNTAKEDLSRRKSPRSTPGVKLGELTKKIGVLGKRGRQEMEGGPQRAKRELRNLADTKEFAKIETEPVVLEVWSNGKLVPKESARQKKKAEEAQSQAPEPESTKAPSKKVAQARKEKTWLTKGLYAGQDPASLDWFKSSGNAKSAWKLTGKPNKALPLPLWNGQRLLHVGRDFKLPFDICAPLPPGQPKPTEWYKTSHNRFIGEAGTMWKKSSLFDSFFSKCICKPETGCNEDCQNRIMLYECDDTNCGAGRDNCTNRAFAELVNRRRGNSFRKGGNKYEIGVEVIKTADRGYGVRSNRCFNANQIIVEYTGEIITEDECDRRMNEDYKDNECYYLMSFDQNMIIDATRGSIARFVNHSCKPNCRMVKWIVEGKPRMALFAGDSPIMTGDELSYDYNFDPFSAKNVQACRCGSDNCRGVLGPRPKDQKVTKATSIKEVVKASIKAGKRKLRQMIGDEEDDEDVQTPKKRKAKAATGVKRSISMASANVASTVKKSVSSRLLNARNAVDSIKKTVKVGETTAASLQTYGHKEMKLSSSSASLKMFSPEKSPNVRKMARRDSVTNSIARGMRSTRRSSSFDNANDSTIRVVTDTEEED</sequence>
<dbReference type="OrthoDB" id="422362at2759"/>
<evidence type="ECO:0000313" key="12">
    <source>
        <dbReference type="EMBL" id="QSZ30804.1"/>
    </source>
</evidence>
<proteinExistence type="predicted"/>
<name>A0A8A3P447_9HELO</name>
<evidence type="ECO:0000256" key="4">
    <source>
        <dbReference type="ARBA" id="ARBA00022603"/>
    </source>
</evidence>
<evidence type="ECO:0000256" key="1">
    <source>
        <dbReference type="ARBA" id="ARBA00004123"/>
    </source>
</evidence>
<dbReference type="Pfam" id="PF17907">
    <property type="entry name" value="AWS"/>
    <property type="match status" value="1"/>
</dbReference>
<dbReference type="SMART" id="SM00317">
    <property type="entry name" value="SET"/>
    <property type="match status" value="1"/>
</dbReference>
<feature type="region of interest" description="Disordered" evidence="8">
    <location>
        <begin position="259"/>
        <end position="289"/>
    </location>
</feature>
<evidence type="ECO:0000313" key="13">
    <source>
        <dbReference type="Proteomes" id="UP000672032"/>
    </source>
</evidence>
<dbReference type="PROSITE" id="PS51215">
    <property type="entry name" value="AWS"/>
    <property type="match status" value="1"/>
</dbReference>
<evidence type="ECO:0000256" key="7">
    <source>
        <dbReference type="ARBA" id="ARBA00023242"/>
    </source>
</evidence>
<dbReference type="SMART" id="SM00570">
    <property type="entry name" value="AWS"/>
    <property type="match status" value="1"/>
</dbReference>
<keyword evidence="4" id="KW-0489">Methyltransferase</keyword>
<reference evidence="12" key="1">
    <citation type="submission" date="2020-10" db="EMBL/GenBank/DDBJ databases">
        <title>Genome Sequence of Monilinia vaccinii-corymbosi Sheds Light on Mummy Berry Disease Infection of Blueberry and Mating Type.</title>
        <authorList>
            <person name="Yow A.G."/>
            <person name="Zhang Y."/>
            <person name="Bansal K."/>
            <person name="Eacker S.M."/>
            <person name="Sullivan S."/>
            <person name="Liachko I."/>
            <person name="Cubeta M.A."/>
            <person name="Rollins J.A."/>
            <person name="Ashrafi H."/>
        </authorList>
    </citation>
    <scope>NUCLEOTIDE SEQUENCE</scope>
    <source>
        <strain evidence="12">RL-1</strain>
    </source>
</reference>
<feature type="region of interest" description="Disordered" evidence="8">
    <location>
        <begin position="631"/>
        <end position="654"/>
    </location>
</feature>
<feature type="compositionally biased region" description="Polar residues" evidence="8">
    <location>
        <begin position="752"/>
        <end position="765"/>
    </location>
</feature>
<feature type="domain" description="Post-SET" evidence="10">
    <location>
        <begin position="583"/>
        <end position="599"/>
    </location>
</feature>
<evidence type="ECO:0000256" key="8">
    <source>
        <dbReference type="SAM" id="MobiDB-lite"/>
    </source>
</evidence>
<dbReference type="SMART" id="SM00508">
    <property type="entry name" value="PostSET"/>
    <property type="match status" value="1"/>
</dbReference>
<dbReference type="Gene3D" id="2.170.270.10">
    <property type="entry name" value="SET domain"/>
    <property type="match status" value="1"/>
</dbReference>
<dbReference type="InterPro" id="IPR046341">
    <property type="entry name" value="SET_dom_sf"/>
</dbReference>
<evidence type="ECO:0000259" key="9">
    <source>
        <dbReference type="PROSITE" id="PS50280"/>
    </source>
</evidence>
<dbReference type="GO" id="GO:0042054">
    <property type="term" value="F:histone methyltransferase activity"/>
    <property type="evidence" value="ECO:0007669"/>
    <property type="project" value="InterPro"/>
</dbReference>
<dbReference type="PROSITE" id="PS50280">
    <property type="entry name" value="SET"/>
    <property type="match status" value="1"/>
</dbReference>
<evidence type="ECO:0000259" key="11">
    <source>
        <dbReference type="PROSITE" id="PS51215"/>
    </source>
</evidence>
<dbReference type="GO" id="GO:0005634">
    <property type="term" value="C:nucleus"/>
    <property type="evidence" value="ECO:0007669"/>
    <property type="project" value="UniProtKB-SubCell"/>
</dbReference>
<evidence type="ECO:0008006" key="14">
    <source>
        <dbReference type="Google" id="ProtNLM"/>
    </source>
</evidence>
<feature type="compositionally biased region" description="Polar residues" evidence="8">
    <location>
        <begin position="1"/>
        <end position="11"/>
    </location>
</feature>
<dbReference type="InterPro" id="IPR003616">
    <property type="entry name" value="Post-SET_dom"/>
</dbReference>
<feature type="compositionally biased region" description="Basic and acidic residues" evidence="8">
    <location>
        <begin position="259"/>
        <end position="270"/>
    </location>
</feature>
<evidence type="ECO:0000256" key="3">
    <source>
        <dbReference type="ARBA" id="ARBA00022454"/>
    </source>
</evidence>
<dbReference type="SUPFAM" id="SSF82199">
    <property type="entry name" value="SET domain"/>
    <property type="match status" value="1"/>
</dbReference>
<dbReference type="GO" id="GO:0032259">
    <property type="term" value="P:methylation"/>
    <property type="evidence" value="ECO:0007669"/>
    <property type="project" value="UniProtKB-KW"/>
</dbReference>
<dbReference type="InterPro" id="IPR006560">
    <property type="entry name" value="AWS_dom"/>
</dbReference>
<keyword evidence="5" id="KW-0808">Transferase</keyword>
<dbReference type="EMBL" id="CP063406">
    <property type="protein sequence ID" value="QSZ30804.1"/>
    <property type="molecule type" value="Genomic_DNA"/>
</dbReference>
<dbReference type="PANTHER" id="PTHR22884">
    <property type="entry name" value="SET DOMAIN PROTEINS"/>
    <property type="match status" value="1"/>
</dbReference>
<protein>
    <recommendedName>
        <fullName evidence="14">Histone-lysine N-methyltransferase ASH1L</fullName>
    </recommendedName>
</protein>
<dbReference type="FunFam" id="2.170.270.10:FF:000037">
    <property type="entry name" value="Histone-lysine N-methyltransferase"/>
    <property type="match status" value="1"/>
</dbReference>
<feature type="domain" description="SET" evidence="9">
    <location>
        <begin position="459"/>
        <end position="575"/>
    </location>
</feature>
<keyword evidence="6" id="KW-0949">S-adenosyl-L-methionine</keyword>
<accession>A0A8A3P447</accession>
<feature type="region of interest" description="Disordered" evidence="8">
    <location>
        <begin position="716"/>
        <end position="774"/>
    </location>
</feature>
<feature type="region of interest" description="Disordered" evidence="8">
    <location>
        <begin position="1"/>
        <end position="84"/>
    </location>
</feature>